<feature type="signal peptide" evidence="2">
    <location>
        <begin position="1"/>
        <end position="18"/>
    </location>
</feature>
<protein>
    <recommendedName>
        <fullName evidence="3">Yeast cell wall synthesis Kre9/Knh1-like N-terminal domain-containing protein</fullName>
    </recommendedName>
</protein>
<dbReference type="RefSeq" id="XP_012184059.1">
    <property type="nucleotide sequence ID" value="XM_012328669.1"/>
</dbReference>
<evidence type="ECO:0000256" key="2">
    <source>
        <dbReference type="SAM" id="SignalP"/>
    </source>
</evidence>
<dbReference type="OrthoDB" id="5420143at2759"/>
<proteinExistence type="predicted"/>
<dbReference type="GeneID" id="24099687"/>
<dbReference type="AlphaFoldDB" id="J4IBJ6"/>
<feature type="chain" id="PRO_5003778462" description="Yeast cell wall synthesis Kre9/Knh1-like N-terminal domain-containing protein" evidence="2">
    <location>
        <begin position="19"/>
        <end position="111"/>
    </location>
</feature>
<keyword evidence="5" id="KW-1185">Reference proteome</keyword>
<dbReference type="HOGENOM" id="CLU_160177_0_0_1"/>
<evidence type="ECO:0000256" key="1">
    <source>
        <dbReference type="ARBA" id="ARBA00022729"/>
    </source>
</evidence>
<feature type="domain" description="Yeast cell wall synthesis Kre9/Knh1-like N-terminal" evidence="3">
    <location>
        <begin position="26"/>
        <end position="110"/>
    </location>
</feature>
<evidence type="ECO:0000259" key="3">
    <source>
        <dbReference type="Pfam" id="PF10342"/>
    </source>
</evidence>
<dbReference type="InterPro" id="IPR018466">
    <property type="entry name" value="Kre9/Knh1-like_N"/>
</dbReference>
<dbReference type="EMBL" id="HE797167">
    <property type="protein sequence ID" value="CCM04776.1"/>
    <property type="molecule type" value="Genomic_DNA"/>
</dbReference>
<name>J4IBJ6_9APHY</name>
<organism evidence="4 5">
    <name type="scientific">Fibroporia radiculosa</name>
    <dbReference type="NCBI Taxonomy" id="599839"/>
    <lineage>
        <taxon>Eukaryota</taxon>
        <taxon>Fungi</taxon>
        <taxon>Dikarya</taxon>
        <taxon>Basidiomycota</taxon>
        <taxon>Agaricomycotina</taxon>
        <taxon>Agaricomycetes</taxon>
        <taxon>Polyporales</taxon>
        <taxon>Fibroporiaceae</taxon>
        <taxon>Fibroporia</taxon>
    </lineage>
</organism>
<sequence>MFFTKLSVVCSIVSLASALIINTPSTPWYSDEEVTITWQNQNTEEPSVFSFLLTSSAVGGDSYAIADDVSPVSGHLTVTLPNVQSGSYVLEAVNVTDVNDVYAESASFEVL</sequence>
<keyword evidence="1 2" id="KW-0732">Signal</keyword>
<evidence type="ECO:0000313" key="5">
    <source>
        <dbReference type="Proteomes" id="UP000006352"/>
    </source>
</evidence>
<dbReference type="InParanoid" id="J4IBJ6"/>
<gene>
    <name evidence="4" type="ORF">FIBRA_06967</name>
</gene>
<dbReference type="Proteomes" id="UP000006352">
    <property type="component" value="Unassembled WGS sequence"/>
</dbReference>
<dbReference type="Pfam" id="PF10342">
    <property type="entry name" value="Kre9_KNH"/>
    <property type="match status" value="1"/>
</dbReference>
<evidence type="ECO:0000313" key="4">
    <source>
        <dbReference type="EMBL" id="CCM04776.1"/>
    </source>
</evidence>
<accession>J4IBJ6</accession>
<reference evidence="4 5" key="1">
    <citation type="journal article" date="2012" name="Appl. Environ. Microbiol.">
        <title>Short-read sequencing for genomic analysis of the brown rot fungus Fibroporia radiculosa.</title>
        <authorList>
            <person name="Tang J.D."/>
            <person name="Perkins A.D."/>
            <person name="Sonstegard T.S."/>
            <person name="Schroeder S.G."/>
            <person name="Burgess S.C."/>
            <person name="Diehl S.V."/>
        </authorList>
    </citation>
    <scope>NUCLEOTIDE SEQUENCE [LARGE SCALE GENOMIC DNA]</scope>
    <source>
        <strain evidence="4 5">TFFH 294</strain>
    </source>
</reference>